<comment type="caution">
    <text evidence="1">The sequence shown here is derived from an EMBL/GenBank/DDBJ whole genome shotgun (WGS) entry which is preliminary data.</text>
</comment>
<accession>A0A9P8Q4D2</accession>
<gene>
    <name evidence="1" type="ORF">WICPIJ_005036</name>
</gene>
<protein>
    <submittedName>
        <fullName evidence="1">Uncharacterized protein</fullName>
    </submittedName>
</protein>
<dbReference type="Proteomes" id="UP000774326">
    <property type="component" value="Unassembled WGS sequence"/>
</dbReference>
<keyword evidence="2" id="KW-1185">Reference proteome</keyword>
<organism evidence="1 2">
    <name type="scientific">Wickerhamomyces pijperi</name>
    <name type="common">Yeast</name>
    <name type="synonym">Pichia pijperi</name>
    <dbReference type="NCBI Taxonomy" id="599730"/>
    <lineage>
        <taxon>Eukaryota</taxon>
        <taxon>Fungi</taxon>
        <taxon>Dikarya</taxon>
        <taxon>Ascomycota</taxon>
        <taxon>Saccharomycotina</taxon>
        <taxon>Saccharomycetes</taxon>
        <taxon>Phaffomycetales</taxon>
        <taxon>Wickerhamomycetaceae</taxon>
        <taxon>Wickerhamomyces</taxon>
    </lineage>
</organism>
<reference evidence="1" key="2">
    <citation type="submission" date="2021-01" db="EMBL/GenBank/DDBJ databases">
        <authorList>
            <person name="Schikora-Tamarit M.A."/>
        </authorList>
    </citation>
    <scope>NUCLEOTIDE SEQUENCE</scope>
    <source>
        <strain evidence="1">CBS2887</strain>
    </source>
</reference>
<evidence type="ECO:0000313" key="1">
    <source>
        <dbReference type="EMBL" id="KAH3684013.1"/>
    </source>
</evidence>
<name>A0A9P8Q4D2_WICPI</name>
<reference evidence="1" key="1">
    <citation type="journal article" date="2021" name="Open Biol.">
        <title>Shared evolutionary footprints suggest mitochondrial oxidative damage underlies multiple complex I losses in fungi.</title>
        <authorList>
            <person name="Schikora-Tamarit M.A."/>
            <person name="Marcet-Houben M."/>
            <person name="Nosek J."/>
            <person name="Gabaldon T."/>
        </authorList>
    </citation>
    <scope>NUCLEOTIDE SEQUENCE</scope>
    <source>
        <strain evidence="1">CBS2887</strain>
    </source>
</reference>
<dbReference type="AlphaFoldDB" id="A0A9P8Q4D2"/>
<evidence type="ECO:0000313" key="2">
    <source>
        <dbReference type="Proteomes" id="UP000774326"/>
    </source>
</evidence>
<proteinExistence type="predicted"/>
<sequence length="83" mass="9635">MLEKNVNQFRQDMLIVEANKVIMKATATNQWELGSLLSRISLVLGPCSLSERVCDPTDVEDPSSIRFIRNRMTRKHKDWFNLV</sequence>
<dbReference type="EMBL" id="JAEUBG010002832">
    <property type="protein sequence ID" value="KAH3684013.1"/>
    <property type="molecule type" value="Genomic_DNA"/>
</dbReference>